<keyword evidence="5" id="KW-1185">Reference proteome</keyword>
<evidence type="ECO:0000313" key="3">
    <source>
        <dbReference type="EMBL" id="OAJ92282.1"/>
    </source>
</evidence>
<dbReference type="RefSeq" id="WP_054962437.1">
    <property type="nucleotide sequence ID" value="NZ_JBGOOF010000035.1"/>
</dbReference>
<feature type="signal peptide" evidence="1">
    <location>
        <begin position="1"/>
        <end position="20"/>
    </location>
</feature>
<keyword evidence="1" id="KW-0732">Signal</keyword>
<evidence type="ECO:0000313" key="2">
    <source>
        <dbReference type="EMBL" id="MEZ8210653.1"/>
    </source>
</evidence>
<feature type="chain" id="PRO_5008079191" evidence="1">
    <location>
        <begin position="21"/>
        <end position="198"/>
    </location>
</feature>
<proteinExistence type="predicted"/>
<comment type="caution">
    <text evidence="3">The sequence shown here is derived from an EMBL/GenBank/DDBJ whole genome shotgun (WGS) entry which is preliminary data.</text>
</comment>
<sequence length="198" mass="22095">MKKFFIALFAVLILGGCATKKVPVMSQAKNVTPISESSVISQKCDFVEVYTLADSHPNNVVPVLKNEAYLAGANRYLISEVTKTRRNRPSSVIAEFYRCNPHQAKKKLTIESQIKLIPGAQNVSPIAFAEVENNSCKILTTHVFKEVSSEDLEVELANQTYMLGGNRFHITKLIDTEDGQAKSVVADIYRCKHRTVNY</sequence>
<gene>
    <name evidence="2" type="ORF">ACED39_17900</name>
    <name evidence="3" type="ORF">APB76_19985</name>
</gene>
<dbReference type="EMBL" id="LLEI02000083">
    <property type="protein sequence ID" value="OAJ92282.1"/>
    <property type="molecule type" value="Genomic_DNA"/>
</dbReference>
<evidence type="ECO:0000313" key="4">
    <source>
        <dbReference type="Proteomes" id="UP000078406"/>
    </source>
</evidence>
<name>A0A177XUJ9_9VIBR</name>
<reference evidence="3 4" key="1">
    <citation type="journal article" date="2016" name="Syst. Appl. Microbiol.">
        <title>Vibrio bivalvicida sp. nov., a novel larval pathogen for bivalve molluscs reared in a hatchery.</title>
        <authorList>
            <person name="Dubert J."/>
            <person name="Romalde J.L."/>
            <person name="Prado S."/>
            <person name="Barja J.L."/>
        </authorList>
    </citation>
    <scope>NUCLEOTIDE SEQUENCE [LARGE SCALE GENOMIC DNA]</scope>
    <source>
        <strain evidence="3 4">605</strain>
    </source>
</reference>
<evidence type="ECO:0000256" key="1">
    <source>
        <dbReference type="SAM" id="SignalP"/>
    </source>
</evidence>
<organism evidence="3 4">
    <name type="scientific">Vibrio bivalvicida</name>
    <dbReference type="NCBI Taxonomy" id="1276888"/>
    <lineage>
        <taxon>Bacteria</taxon>
        <taxon>Pseudomonadati</taxon>
        <taxon>Pseudomonadota</taxon>
        <taxon>Gammaproteobacteria</taxon>
        <taxon>Vibrionales</taxon>
        <taxon>Vibrionaceae</taxon>
        <taxon>Vibrio</taxon>
        <taxon>Vibrio oreintalis group</taxon>
    </lineage>
</organism>
<dbReference type="Proteomes" id="UP000078406">
    <property type="component" value="Unassembled WGS sequence"/>
</dbReference>
<reference evidence="2 5" key="2">
    <citation type="submission" date="2024-06" db="EMBL/GenBank/DDBJ databases">
        <authorList>
            <person name="Steensen K."/>
            <person name="Seneca J."/>
            <person name="Bartlau N."/>
            <person name="Yu A.X."/>
            <person name="Polz M.F."/>
        </authorList>
    </citation>
    <scope>NUCLEOTIDE SEQUENCE [LARGE SCALE GENOMIC DNA]</scope>
    <source>
        <strain evidence="2 5">1F146</strain>
    </source>
</reference>
<protein>
    <submittedName>
        <fullName evidence="2">DUF1471 domain-containing protein</fullName>
    </submittedName>
</protein>
<dbReference type="Proteomes" id="UP001569151">
    <property type="component" value="Unassembled WGS sequence"/>
</dbReference>
<dbReference type="EMBL" id="JBGOOS010000032">
    <property type="protein sequence ID" value="MEZ8210653.1"/>
    <property type="molecule type" value="Genomic_DNA"/>
</dbReference>
<dbReference type="PROSITE" id="PS51257">
    <property type="entry name" value="PROKAR_LIPOPROTEIN"/>
    <property type="match status" value="1"/>
</dbReference>
<accession>A0A177XUJ9</accession>
<evidence type="ECO:0000313" key="5">
    <source>
        <dbReference type="Proteomes" id="UP001569151"/>
    </source>
</evidence>
<dbReference type="AlphaFoldDB" id="A0A177XUJ9"/>